<dbReference type="RefSeq" id="WP_204680752.1">
    <property type="nucleotide sequence ID" value="NZ_BSNR01000010.1"/>
</dbReference>
<name>A0ABS2K2D7_9GAMM</name>
<evidence type="ECO:0000256" key="1">
    <source>
        <dbReference type="SAM" id="Phobius"/>
    </source>
</evidence>
<gene>
    <name evidence="2" type="ORF">ISP19_07490</name>
</gene>
<evidence type="ECO:0000313" key="2">
    <source>
        <dbReference type="EMBL" id="MBM7125225.1"/>
    </source>
</evidence>
<keyword evidence="1" id="KW-0812">Transmembrane</keyword>
<keyword evidence="1" id="KW-1133">Transmembrane helix</keyword>
<reference evidence="2" key="1">
    <citation type="submission" date="2020-10" db="EMBL/GenBank/DDBJ databases">
        <title>Phylogeny of dyella-like bacteria.</title>
        <authorList>
            <person name="Fu J."/>
        </authorList>
    </citation>
    <scope>NUCLEOTIDE SEQUENCE</scope>
    <source>
        <strain evidence="2">DHOC52</strain>
    </source>
</reference>
<accession>A0ABS2K2D7</accession>
<organism evidence="2 3">
    <name type="scientific">Dyella flava</name>
    <dbReference type="NCBI Taxonomy" id="1920170"/>
    <lineage>
        <taxon>Bacteria</taxon>
        <taxon>Pseudomonadati</taxon>
        <taxon>Pseudomonadota</taxon>
        <taxon>Gammaproteobacteria</taxon>
        <taxon>Lysobacterales</taxon>
        <taxon>Rhodanobacteraceae</taxon>
        <taxon>Dyella</taxon>
    </lineage>
</organism>
<keyword evidence="1" id="KW-0472">Membrane</keyword>
<dbReference type="Proteomes" id="UP001430149">
    <property type="component" value="Unassembled WGS sequence"/>
</dbReference>
<protein>
    <submittedName>
        <fullName evidence="2">Uncharacterized protein</fullName>
    </submittedName>
</protein>
<evidence type="ECO:0000313" key="3">
    <source>
        <dbReference type="Proteomes" id="UP001430149"/>
    </source>
</evidence>
<feature type="transmembrane region" description="Helical" evidence="1">
    <location>
        <begin position="20"/>
        <end position="38"/>
    </location>
</feature>
<keyword evidence="3" id="KW-1185">Reference proteome</keyword>
<comment type="caution">
    <text evidence="2">The sequence shown here is derived from an EMBL/GenBank/DDBJ whole genome shotgun (WGS) entry which is preliminary data.</text>
</comment>
<dbReference type="EMBL" id="JADIKE010000032">
    <property type="protein sequence ID" value="MBM7125225.1"/>
    <property type="molecule type" value="Genomic_DNA"/>
</dbReference>
<sequence>MAKNHRQGLLLGRVWAGAPAADWLIIALGVLLSIPLYWPDGPMSEVPYFIWPYRAFVGVEMCWAVYRVWRCRRARVVHQLYREDIFDGVCPDRGSDINSKNAWAWYRRQGSPKTITRQRPCRYTRDPAVYE</sequence>
<feature type="transmembrane region" description="Helical" evidence="1">
    <location>
        <begin position="50"/>
        <end position="69"/>
    </location>
</feature>
<proteinExistence type="predicted"/>